<dbReference type="Gene3D" id="3.80.10.10">
    <property type="entry name" value="Ribonuclease Inhibitor"/>
    <property type="match status" value="1"/>
</dbReference>
<dbReference type="InterPro" id="IPR032675">
    <property type="entry name" value="LRR_dom_sf"/>
</dbReference>
<gene>
    <name evidence="1" type="ORF">R1flu_012828</name>
</gene>
<comment type="caution">
    <text evidence="1">The sequence shown here is derived from an EMBL/GenBank/DDBJ whole genome shotgun (WGS) entry which is preliminary data.</text>
</comment>
<organism evidence="1 2">
    <name type="scientific">Riccia fluitans</name>
    <dbReference type="NCBI Taxonomy" id="41844"/>
    <lineage>
        <taxon>Eukaryota</taxon>
        <taxon>Viridiplantae</taxon>
        <taxon>Streptophyta</taxon>
        <taxon>Embryophyta</taxon>
        <taxon>Marchantiophyta</taxon>
        <taxon>Marchantiopsida</taxon>
        <taxon>Marchantiidae</taxon>
        <taxon>Marchantiales</taxon>
        <taxon>Ricciaceae</taxon>
        <taxon>Riccia</taxon>
    </lineage>
</organism>
<dbReference type="EMBL" id="JBHFFA010000002">
    <property type="protein sequence ID" value="KAL2645241.1"/>
    <property type="molecule type" value="Genomic_DNA"/>
</dbReference>
<sequence length="117" mass="13694">MLHMIHCLGPAQRSRGLIFSWHVDWPIRKEEVESLHRLSVLLLDHCNLVRLPANFHRLQSLRILWIQDEGMRELSKTFGLSEIEECENLEELCESFHNLTLLRGVVLSQMPALQMLP</sequence>
<protein>
    <recommendedName>
        <fullName evidence="3">Disease resistance protein</fullName>
    </recommendedName>
</protein>
<evidence type="ECO:0008006" key="3">
    <source>
        <dbReference type="Google" id="ProtNLM"/>
    </source>
</evidence>
<dbReference type="SUPFAM" id="SSF52058">
    <property type="entry name" value="L domain-like"/>
    <property type="match status" value="1"/>
</dbReference>
<proteinExistence type="predicted"/>
<dbReference type="AlphaFoldDB" id="A0ABD1ZC18"/>
<evidence type="ECO:0000313" key="2">
    <source>
        <dbReference type="Proteomes" id="UP001605036"/>
    </source>
</evidence>
<evidence type="ECO:0000313" key="1">
    <source>
        <dbReference type="EMBL" id="KAL2645241.1"/>
    </source>
</evidence>
<keyword evidence="2" id="KW-1185">Reference proteome</keyword>
<accession>A0ABD1ZC18</accession>
<dbReference type="Proteomes" id="UP001605036">
    <property type="component" value="Unassembled WGS sequence"/>
</dbReference>
<name>A0ABD1ZC18_9MARC</name>
<reference evidence="1 2" key="1">
    <citation type="submission" date="2024-09" db="EMBL/GenBank/DDBJ databases">
        <title>Chromosome-scale assembly of Riccia fluitans.</title>
        <authorList>
            <person name="Paukszto L."/>
            <person name="Sawicki J."/>
            <person name="Karawczyk K."/>
            <person name="Piernik-Szablinska J."/>
            <person name="Szczecinska M."/>
            <person name="Mazdziarz M."/>
        </authorList>
    </citation>
    <scope>NUCLEOTIDE SEQUENCE [LARGE SCALE GENOMIC DNA]</scope>
    <source>
        <strain evidence="1">Rf_01</strain>
        <tissue evidence="1">Aerial parts of the thallus</tissue>
    </source>
</reference>